<evidence type="ECO:0000256" key="5">
    <source>
        <dbReference type="ARBA" id="ARBA00023295"/>
    </source>
</evidence>
<keyword evidence="2 9" id="KW-0378">Hydrolase</keyword>
<evidence type="ECO:0000256" key="7">
    <source>
        <dbReference type="PIRSR" id="PIRSR617736-1"/>
    </source>
</evidence>
<keyword evidence="6" id="KW-0624">Polysaccharide degradation</keyword>
<dbReference type="EMBL" id="QNUL01000024">
    <property type="protein sequence ID" value="REA57921.1"/>
    <property type="molecule type" value="Genomic_DNA"/>
</dbReference>
<evidence type="ECO:0000256" key="3">
    <source>
        <dbReference type="ARBA" id="ARBA00023001"/>
    </source>
</evidence>
<dbReference type="GO" id="GO:0005829">
    <property type="term" value="C:cytosol"/>
    <property type="evidence" value="ECO:0007669"/>
    <property type="project" value="TreeGrafter"/>
</dbReference>
<dbReference type="NCBIfam" id="TIGR03356">
    <property type="entry name" value="BGL"/>
    <property type="match status" value="1"/>
</dbReference>
<keyword evidence="3" id="KW-0136">Cellulose degradation</keyword>
<feature type="active site" description="Nucleophile" evidence="7">
    <location>
        <position position="361"/>
    </location>
</feature>
<gene>
    <name evidence="10" type="ORF">DSL64_22360</name>
</gene>
<comment type="caution">
    <text evidence="10">The sequence shown here is derived from an EMBL/GenBank/DDBJ whole genome shotgun (WGS) entry which is preliminary data.</text>
</comment>
<feature type="active site" description="Proton donor" evidence="7">
    <location>
        <position position="173"/>
    </location>
</feature>
<dbReference type="Proteomes" id="UP000256373">
    <property type="component" value="Unassembled WGS sequence"/>
</dbReference>
<evidence type="ECO:0000256" key="1">
    <source>
        <dbReference type="ARBA" id="ARBA00010838"/>
    </source>
</evidence>
<evidence type="ECO:0000313" key="10">
    <source>
        <dbReference type="EMBL" id="REA57921.1"/>
    </source>
</evidence>
<dbReference type="Gene3D" id="3.20.20.80">
    <property type="entry name" value="Glycosidases"/>
    <property type="match status" value="1"/>
</dbReference>
<evidence type="ECO:0000256" key="9">
    <source>
        <dbReference type="RuleBase" id="RU361175"/>
    </source>
</evidence>
<dbReference type="InterPro" id="IPR017736">
    <property type="entry name" value="Glyco_hydro_1_beta-glucosidase"/>
</dbReference>
<feature type="binding site" evidence="8">
    <location>
        <position position="172"/>
    </location>
    <ligand>
        <name>substrate</name>
    </ligand>
</feature>
<dbReference type="EC" id="3.2.1.21" evidence="9"/>
<evidence type="ECO:0000256" key="2">
    <source>
        <dbReference type="ARBA" id="ARBA00022801"/>
    </source>
</evidence>
<feature type="binding site" evidence="8">
    <location>
        <position position="301"/>
    </location>
    <ligand>
        <name>substrate</name>
    </ligand>
</feature>
<dbReference type="PRINTS" id="PR00131">
    <property type="entry name" value="GLHYDRLASE1"/>
</dbReference>
<dbReference type="FunFam" id="3.20.20.80:FF:000004">
    <property type="entry name" value="Beta-glucosidase 6-phospho-beta-glucosidase"/>
    <property type="match status" value="1"/>
</dbReference>
<feature type="binding site" evidence="8">
    <location>
        <position position="407"/>
    </location>
    <ligand>
        <name>substrate</name>
    </ligand>
</feature>
<organism evidence="10 11">
    <name type="scientific">Dyadobacter luteus</name>
    <dbReference type="NCBI Taxonomy" id="2259619"/>
    <lineage>
        <taxon>Bacteria</taxon>
        <taxon>Pseudomonadati</taxon>
        <taxon>Bacteroidota</taxon>
        <taxon>Cytophagia</taxon>
        <taxon>Cytophagales</taxon>
        <taxon>Spirosomataceae</taxon>
        <taxon>Dyadobacter</taxon>
    </lineage>
</organism>
<keyword evidence="4" id="KW-0119">Carbohydrate metabolism</keyword>
<evidence type="ECO:0000256" key="4">
    <source>
        <dbReference type="ARBA" id="ARBA00023277"/>
    </source>
</evidence>
<reference evidence="10 11" key="1">
    <citation type="submission" date="2018-07" db="EMBL/GenBank/DDBJ databases">
        <title>Dyadobacter roseus sp. nov., isolated from rose rhizosphere soil.</title>
        <authorList>
            <person name="Chen L."/>
        </authorList>
    </citation>
    <scope>NUCLEOTIDE SEQUENCE [LARGE SCALE GENOMIC DNA]</scope>
    <source>
        <strain evidence="10 11">RS19</strain>
    </source>
</reference>
<evidence type="ECO:0000256" key="8">
    <source>
        <dbReference type="PIRSR" id="PIRSR617736-2"/>
    </source>
</evidence>
<dbReference type="PANTHER" id="PTHR10353:SF36">
    <property type="entry name" value="LP05116P"/>
    <property type="match status" value="1"/>
</dbReference>
<comment type="similarity">
    <text evidence="1 9">Belongs to the glycosyl hydrolase 1 family.</text>
</comment>
<dbReference type="Pfam" id="PF00232">
    <property type="entry name" value="Glyco_hydro_1"/>
    <property type="match status" value="1"/>
</dbReference>
<keyword evidence="11" id="KW-1185">Reference proteome</keyword>
<dbReference type="AlphaFoldDB" id="A0A3D8Y734"/>
<feature type="binding site" evidence="8">
    <location>
        <position position="27"/>
    </location>
    <ligand>
        <name>substrate</name>
    </ligand>
</feature>
<dbReference type="GO" id="GO:0030245">
    <property type="term" value="P:cellulose catabolic process"/>
    <property type="evidence" value="ECO:0007669"/>
    <property type="project" value="UniProtKB-KW"/>
</dbReference>
<sequence length="450" mass="51244">MQFENEHFSKADFGNDFCWGTVTAAFQVEGAVREDGKGASVWDVFTHKRGKIKNGDHADVACDFYHSYEADLALVVEMGFTEFRFSIAWSRILPDGKGEVNQAGIDFYNRLIDKCIALGIKPWVTLYHWDLPQALERLGGWKNREIIHWFSDYVVICAQSFGDRVKNWIVINEPMAVAALGYTTGLHAPGKRGLWNFLPVTHHLAMCQAAGGRILRERVSDAYIGMAISCSHIVPYTNAVRDVRAAQRADAVMNRMFIEPALGLGYPSDVFPFLNGIKKYMLPGDAEALQFDFDFTGIQNYFSITVKHSYLIPVLWLKEVPATLRNVPVTAMGWEIDTEGTYKILKQFSAYKRIRDIIVSESGAAFEDRLVEGKIIDADRIAYFQQYLGQVLKAKNEGINIRGYLVWSLMDNFEWAEGYRARFGLVHVDFDSQRRTMKESGKWFARFLKN</sequence>
<keyword evidence="5 9" id="KW-0326">Glycosidase</keyword>
<protein>
    <recommendedName>
        <fullName evidence="9">Beta-glucosidase</fullName>
        <ecNumber evidence="9">3.2.1.21</ecNumber>
    </recommendedName>
</protein>
<dbReference type="SUPFAM" id="SSF51445">
    <property type="entry name" value="(Trans)glycosidases"/>
    <property type="match status" value="1"/>
</dbReference>
<comment type="catalytic activity">
    <reaction evidence="9">
        <text>Hydrolysis of terminal, non-reducing beta-D-glucosyl residues with release of beta-D-glucose.</text>
        <dbReference type="EC" id="3.2.1.21"/>
    </reaction>
</comment>
<dbReference type="OrthoDB" id="9765195at2"/>
<name>A0A3D8Y734_9BACT</name>
<feature type="binding site" evidence="8">
    <location>
        <position position="128"/>
    </location>
    <ligand>
        <name>substrate</name>
    </ligand>
</feature>
<evidence type="ECO:0000313" key="11">
    <source>
        <dbReference type="Proteomes" id="UP000256373"/>
    </source>
</evidence>
<proteinExistence type="inferred from homology"/>
<feature type="binding site" evidence="8">
    <location>
        <begin position="414"/>
        <end position="415"/>
    </location>
    <ligand>
        <name>substrate</name>
    </ligand>
</feature>
<dbReference type="InterPro" id="IPR001360">
    <property type="entry name" value="Glyco_hydro_1"/>
</dbReference>
<accession>A0A3D8Y734</accession>
<dbReference type="GO" id="GO:0008422">
    <property type="term" value="F:beta-glucosidase activity"/>
    <property type="evidence" value="ECO:0007669"/>
    <property type="project" value="UniProtKB-EC"/>
</dbReference>
<evidence type="ECO:0000256" key="6">
    <source>
        <dbReference type="ARBA" id="ARBA00023326"/>
    </source>
</evidence>
<dbReference type="InterPro" id="IPR017853">
    <property type="entry name" value="GH"/>
</dbReference>
<dbReference type="PANTHER" id="PTHR10353">
    <property type="entry name" value="GLYCOSYL HYDROLASE"/>
    <property type="match status" value="1"/>
</dbReference>